<organism evidence="1 2">
    <name type="scientific">Melastoma candidum</name>
    <dbReference type="NCBI Taxonomy" id="119954"/>
    <lineage>
        <taxon>Eukaryota</taxon>
        <taxon>Viridiplantae</taxon>
        <taxon>Streptophyta</taxon>
        <taxon>Embryophyta</taxon>
        <taxon>Tracheophyta</taxon>
        <taxon>Spermatophyta</taxon>
        <taxon>Magnoliopsida</taxon>
        <taxon>eudicotyledons</taxon>
        <taxon>Gunneridae</taxon>
        <taxon>Pentapetalae</taxon>
        <taxon>rosids</taxon>
        <taxon>malvids</taxon>
        <taxon>Myrtales</taxon>
        <taxon>Melastomataceae</taxon>
        <taxon>Melastomatoideae</taxon>
        <taxon>Melastomateae</taxon>
        <taxon>Melastoma</taxon>
    </lineage>
</organism>
<proteinExistence type="predicted"/>
<keyword evidence="2" id="KW-1185">Reference proteome</keyword>
<accession>A0ACB9LK47</accession>
<name>A0ACB9LK47_9MYRT</name>
<gene>
    <name evidence="1" type="ORF">MLD38_036738</name>
</gene>
<reference evidence="2" key="1">
    <citation type="journal article" date="2023" name="Front. Plant Sci.">
        <title>Chromosomal-level genome assembly of Melastoma candidum provides insights into trichome evolution.</title>
        <authorList>
            <person name="Zhong Y."/>
            <person name="Wu W."/>
            <person name="Sun C."/>
            <person name="Zou P."/>
            <person name="Liu Y."/>
            <person name="Dai S."/>
            <person name="Zhou R."/>
        </authorList>
    </citation>
    <scope>NUCLEOTIDE SEQUENCE [LARGE SCALE GENOMIC DNA]</scope>
</reference>
<protein>
    <submittedName>
        <fullName evidence="1">Uncharacterized protein</fullName>
    </submittedName>
</protein>
<evidence type="ECO:0000313" key="1">
    <source>
        <dbReference type="EMBL" id="KAI4311875.1"/>
    </source>
</evidence>
<sequence length="239" mass="27323">MRVLGPLLGCNDLDMSSSVDDSLDRPIMSRLRSEEERERRRMRDRERRRSMTSEQKERHLARRRRNYQLRMQRVKNHDLVTNANPGSGINGLNHRRAGGGFDPMSSLQFGCYAPVGSGQALLKVHGEYSSRPEGKESLAYDLTKLQRRLRLIHVKHFARSLKRPLGELMVNNVPILADLIMKGNQVSCCKSVHGVRLNRIKQLARGHRIAPEETSEHLPFRRKFREESSASGEATTEGC</sequence>
<evidence type="ECO:0000313" key="2">
    <source>
        <dbReference type="Proteomes" id="UP001057402"/>
    </source>
</evidence>
<dbReference type="Proteomes" id="UP001057402">
    <property type="component" value="Chromosome 11"/>
</dbReference>
<dbReference type="EMBL" id="CM042890">
    <property type="protein sequence ID" value="KAI4311875.1"/>
    <property type="molecule type" value="Genomic_DNA"/>
</dbReference>
<comment type="caution">
    <text evidence="1">The sequence shown here is derived from an EMBL/GenBank/DDBJ whole genome shotgun (WGS) entry which is preliminary data.</text>
</comment>